<gene>
    <name evidence="1" type="ORF">EUTSA_v10029516mg</name>
</gene>
<reference evidence="1 2" key="1">
    <citation type="journal article" date="2013" name="Front. Plant Sci.">
        <title>The Reference Genome of the Halophytic Plant Eutrema salsugineum.</title>
        <authorList>
            <person name="Yang R."/>
            <person name="Jarvis D.E."/>
            <person name="Chen H."/>
            <person name="Beilstein M.A."/>
            <person name="Grimwood J."/>
            <person name="Jenkins J."/>
            <person name="Shu S."/>
            <person name="Prochnik S."/>
            <person name="Xin M."/>
            <person name="Ma C."/>
            <person name="Schmutz J."/>
            <person name="Wing R.A."/>
            <person name="Mitchell-Olds T."/>
            <person name="Schumaker K.S."/>
            <person name="Wang X."/>
        </authorList>
    </citation>
    <scope>NUCLEOTIDE SEQUENCE [LARGE SCALE GENOMIC DNA]</scope>
</reference>
<sequence>MYVVVVVDALTDSAFKGNPTVREDSWLQSLAADFNLPMASFVTLATSSSPPHLSQRCVLKLFLFYVLQVDLCGHSTLASTHALFSDGSDTSKFSTHWGILLTAKRISETRTLELSDYVTK</sequence>
<dbReference type="KEGG" id="eus:EUTSA_v10029516mg"/>
<dbReference type="OMA" id="STHWGIL"/>
<proteinExistence type="predicted"/>
<evidence type="ECO:0000313" key="2">
    <source>
        <dbReference type="Proteomes" id="UP000030689"/>
    </source>
</evidence>
<keyword evidence="2" id="KW-1185">Reference proteome</keyword>
<dbReference type="Proteomes" id="UP000030689">
    <property type="component" value="Unassembled WGS sequence"/>
</dbReference>
<dbReference type="EMBL" id="KI517537">
    <property type="protein sequence ID" value="ESQ37963.1"/>
    <property type="molecule type" value="Genomic_DNA"/>
</dbReference>
<dbReference type="GO" id="GO:0005737">
    <property type="term" value="C:cytoplasm"/>
    <property type="evidence" value="ECO:0007669"/>
    <property type="project" value="TreeGrafter"/>
</dbReference>
<protein>
    <submittedName>
        <fullName evidence="1">Uncharacterized protein</fullName>
    </submittedName>
</protein>
<dbReference type="Pfam" id="PF02567">
    <property type="entry name" value="PhzC-PhzF"/>
    <property type="match status" value="1"/>
</dbReference>
<evidence type="ECO:0000313" key="1">
    <source>
        <dbReference type="EMBL" id="ESQ37963.1"/>
    </source>
</evidence>
<dbReference type="InterPro" id="IPR003719">
    <property type="entry name" value="Phenazine_PhzF-like"/>
</dbReference>
<dbReference type="Gene3D" id="3.10.310.10">
    <property type="entry name" value="Diaminopimelate Epimerase, Chain A, domain 1"/>
    <property type="match status" value="1"/>
</dbReference>
<accession>V4LDU7</accession>
<dbReference type="AlphaFoldDB" id="V4LDU7"/>
<dbReference type="PANTHER" id="PTHR13774">
    <property type="entry name" value="PHENAZINE BIOSYNTHESIS PROTEIN"/>
    <property type="match status" value="1"/>
</dbReference>
<dbReference type="STRING" id="72664.V4LDU7"/>
<dbReference type="Gramene" id="ESQ37963">
    <property type="protein sequence ID" value="ESQ37963"/>
    <property type="gene ID" value="EUTSA_v10029516mg"/>
</dbReference>
<dbReference type="GO" id="GO:0016853">
    <property type="term" value="F:isomerase activity"/>
    <property type="evidence" value="ECO:0007669"/>
    <property type="project" value="TreeGrafter"/>
</dbReference>
<organism evidence="1 2">
    <name type="scientific">Eutrema salsugineum</name>
    <name type="common">Saltwater cress</name>
    <name type="synonym">Sisymbrium salsugineum</name>
    <dbReference type="NCBI Taxonomy" id="72664"/>
    <lineage>
        <taxon>Eukaryota</taxon>
        <taxon>Viridiplantae</taxon>
        <taxon>Streptophyta</taxon>
        <taxon>Embryophyta</taxon>
        <taxon>Tracheophyta</taxon>
        <taxon>Spermatophyta</taxon>
        <taxon>Magnoliopsida</taxon>
        <taxon>eudicotyledons</taxon>
        <taxon>Gunneridae</taxon>
        <taxon>Pentapetalae</taxon>
        <taxon>rosids</taxon>
        <taxon>malvids</taxon>
        <taxon>Brassicales</taxon>
        <taxon>Brassicaceae</taxon>
        <taxon>Eutremeae</taxon>
        <taxon>Eutrema</taxon>
    </lineage>
</organism>
<name>V4LDU7_EUTSA</name>
<dbReference type="PANTHER" id="PTHR13774:SF25">
    <property type="match status" value="1"/>
</dbReference>
<dbReference type="SUPFAM" id="SSF54506">
    <property type="entry name" value="Diaminopimelate epimerase-like"/>
    <property type="match status" value="1"/>
</dbReference>
<dbReference type="eggNOG" id="KOG3033">
    <property type="taxonomic scope" value="Eukaryota"/>
</dbReference>